<evidence type="ECO:0000313" key="2">
    <source>
        <dbReference type="Proteomes" id="UP001518990"/>
    </source>
</evidence>
<organism evidence="1 2">
    <name type="scientific">Roseomonas marmotae</name>
    <dbReference type="NCBI Taxonomy" id="2768161"/>
    <lineage>
        <taxon>Bacteria</taxon>
        <taxon>Pseudomonadati</taxon>
        <taxon>Pseudomonadota</taxon>
        <taxon>Alphaproteobacteria</taxon>
        <taxon>Acetobacterales</taxon>
        <taxon>Roseomonadaceae</taxon>
        <taxon>Roseomonas</taxon>
    </lineage>
</organism>
<name>A0ABS3K8K2_9PROT</name>
<protein>
    <submittedName>
        <fullName evidence="1">Uncharacterized protein</fullName>
    </submittedName>
</protein>
<dbReference type="RefSeq" id="WP_207445386.1">
    <property type="nucleotide sequence ID" value="NZ_CP061091.1"/>
</dbReference>
<dbReference type="EMBL" id="JACTNF010000003">
    <property type="protein sequence ID" value="MBO1073793.1"/>
    <property type="molecule type" value="Genomic_DNA"/>
</dbReference>
<reference evidence="1 2" key="1">
    <citation type="submission" date="2020-09" db="EMBL/GenBank/DDBJ databases">
        <title>Roseomonas.</title>
        <authorList>
            <person name="Zhu W."/>
        </authorList>
    </citation>
    <scope>NUCLEOTIDE SEQUENCE [LARGE SCALE GENOMIC DNA]</scope>
    <source>
        <strain evidence="1 2">1311</strain>
    </source>
</reference>
<accession>A0ABS3K8K2</accession>
<comment type="caution">
    <text evidence="1">The sequence shown here is derived from an EMBL/GenBank/DDBJ whole genome shotgun (WGS) entry which is preliminary data.</text>
</comment>
<dbReference type="Proteomes" id="UP001518990">
    <property type="component" value="Unassembled WGS sequence"/>
</dbReference>
<proteinExistence type="predicted"/>
<keyword evidence="2" id="KW-1185">Reference proteome</keyword>
<evidence type="ECO:0000313" key="1">
    <source>
        <dbReference type="EMBL" id="MBO1073793.1"/>
    </source>
</evidence>
<gene>
    <name evidence="1" type="ORF">IAI60_04165</name>
</gene>
<sequence>MSGSSTDLSVEILDDAVEHIVEVFREGDKTTKLLSLCMMAHAVSHYPEGEIQDWAEDRLSSLMAELELSADDLELIRYFRAA</sequence>